<gene>
    <name evidence="2" type="ORF">ISALK_00010</name>
</gene>
<reference evidence="2 3" key="1">
    <citation type="submission" date="2019-04" db="EMBL/GenBank/DDBJ databases">
        <title>Isachenkonia alkalipeptolytica gen. nov. sp. nov. a new anaerobic, alkiliphilic organothrophic bacterium capable to reduce synthesized ferrihydrite isolated from a soda lake.</title>
        <authorList>
            <person name="Toshchakov S.V."/>
            <person name="Zavarzina D.G."/>
            <person name="Zhilina T.N."/>
            <person name="Kostrikina N.A."/>
            <person name="Kublanov I.V."/>
        </authorList>
    </citation>
    <scope>NUCLEOTIDE SEQUENCE [LARGE SCALE GENOMIC DNA]</scope>
    <source>
        <strain evidence="2 3">Z-1701</strain>
    </source>
</reference>
<evidence type="ECO:0008006" key="4">
    <source>
        <dbReference type="Google" id="ProtNLM"/>
    </source>
</evidence>
<dbReference type="PROSITE" id="PS51257">
    <property type="entry name" value="PROKAR_LIPOPROTEIN"/>
    <property type="match status" value="1"/>
</dbReference>
<evidence type="ECO:0000313" key="3">
    <source>
        <dbReference type="Proteomes" id="UP000449710"/>
    </source>
</evidence>
<evidence type="ECO:0000313" key="2">
    <source>
        <dbReference type="EMBL" id="NBG86872.1"/>
    </source>
</evidence>
<protein>
    <recommendedName>
        <fullName evidence="4">Lipocalin-like domain-containing protein</fullName>
    </recommendedName>
</protein>
<accession>A0AA43XHT2</accession>
<keyword evidence="3" id="KW-1185">Reference proteome</keyword>
<organism evidence="2 3">
    <name type="scientific">Isachenkonia alkalipeptolytica</name>
    <dbReference type="NCBI Taxonomy" id="2565777"/>
    <lineage>
        <taxon>Bacteria</taxon>
        <taxon>Bacillati</taxon>
        <taxon>Bacillota</taxon>
        <taxon>Clostridia</taxon>
        <taxon>Eubacteriales</taxon>
        <taxon>Clostridiaceae</taxon>
        <taxon>Isachenkonia</taxon>
    </lineage>
</organism>
<name>A0AA43XHT2_9CLOT</name>
<dbReference type="EMBL" id="SUMG01000001">
    <property type="protein sequence ID" value="NBG86872.1"/>
    <property type="molecule type" value="Genomic_DNA"/>
</dbReference>
<evidence type="ECO:0000256" key="1">
    <source>
        <dbReference type="SAM" id="SignalP"/>
    </source>
</evidence>
<dbReference type="RefSeq" id="WP_160718185.1">
    <property type="nucleotide sequence ID" value="NZ_SUMG01000001.1"/>
</dbReference>
<dbReference type="Proteomes" id="UP000449710">
    <property type="component" value="Unassembled WGS sequence"/>
</dbReference>
<proteinExistence type="predicted"/>
<feature type="chain" id="PRO_5041354329" description="Lipocalin-like domain-containing protein" evidence="1">
    <location>
        <begin position="23"/>
        <end position="147"/>
    </location>
</feature>
<dbReference type="AlphaFoldDB" id="A0AA43XHT2"/>
<sequence>MKRLIYLSIIATVILMLTGCTTQSLPTNVEGQWDLETIFNESGEILSVGKAYNNYDDWGGQKEDIGIIFNKDNTFETKGFEKNLLGKYNKNQELSTKDAIAINMDIDNGTEIIATYGIRQYQDGEEVDSLIFTVDKKIYSFIKPITN</sequence>
<comment type="caution">
    <text evidence="2">The sequence shown here is derived from an EMBL/GenBank/DDBJ whole genome shotgun (WGS) entry which is preliminary data.</text>
</comment>
<feature type="signal peptide" evidence="1">
    <location>
        <begin position="1"/>
        <end position="22"/>
    </location>
</feature>
<keyword evidence="1" id="KW-0732">Signal</keyword>